<dbReference type="InterPro" id="IPR052929">
    <property type="entry name" value="RNase_H-like_EbsB-rel"/>
</dbReference>
<evidence type="ECO:0000313" key="4">
    <source>
        <dbReference type="Proteomes" id="UP000634136"/>
    </source>
</evidence>
<keyword evidence="4" id="KW-1185">Reference proteome</keyword>
<dbReference type="Pfam" id="PF13966">
    <property type="entry name" value="zf-RVT"/>
    <property type="match status" value="1"/>
</dbReference>
<dbReference type="InterPro" id="IPR044730">
    <property type="entry name" value="RNase_H-like_dom_plant"/>
</dbReference>
<dbReference type="OrthoDB" id="1436127at2759"/>
<organism evidence="3 4">
    <name type="scientific">Senna tora</name>
    <dbReference type="NCBI Taxonomy" id="362788"/>
    <lineage>
        <taxon>Eukaryota</taxon>
        <taxon>Viridiplantae</taxon>
        <taxon>Streptophyta</taxon>
        <taxon>Embryophyta</taxon>
        <taxon>Tracheophyta</taxon>
        <taxon>Spermatophyta</taxon>
        <taxon>Magnoliopsida</taxon>
        <taxon>eudicotyledons</taxon>
        <taxon>Gunneridae</taxon>
        <taxon>Pentapetalae</taxon>
        <taxon>rosids</taxon>
        <taxon>fabids</taxon>
        <taxon>Fabales</taxon>
        <taxon>Fabaceae</taxon>
        <taxon>Caesalpinioideae</taxon>
        <taxon>Cassia clade</taxon>
        <taxon>Senna</taxon>
    </lineage>
</organism>
<proteinExistence type="predicted"/>
<name>A0A835CG77_9FABA</name>
<evidence type="ECO:0000259" key="1">
    <source>
        <dbReference type="Pfam" id="PF13456"/>
    </source>
</evidence>
<dbReference type="AlphaFoldDB" id="A0A835CG77"/>
<accession>A0A835CG77</accession>
<reference evidence="3" key="1">
    <citation type="submission" date="2020-09" db="EMBL/GenBank/DDBJ databases">
        <title>Genome-Enabled Discovery of Anthraquinone Biosynthesis in Senna tora.</title>
        <authorList>
            <person name="Kang S.-H."/>
            <person name="Pandey R.P."/>
            <person name="Lee C.-M."/>
            <person name="Sim J.-S."/>
            <person name="Jeong J.-T."/>
            <person name="Choi B.-S."/>
            <person name="Jung M."/>
            <person name="Ginzburg D."/>
            <person name="Zhao K."/>
            <person name="Won S.Y."/>
            <person name="Oh T.-J."/>
            <person name="Yu Y."/>
            <person name="Kim N.-H."/>
            <person name="Lee O.R."/>
            <person name="Lee T.-H."/>
            <person name="Bashyal P."/>
            <person name="Kim T.-S."/>
            <person name="Lee W.-H."/>
            <person name="Kawkins C."/>
            <person name="Kim C.-K."/>
            <person name="Kim J.S."/>
            <person name="Ahn B.O."/>
            <person name="Rhee S.Y."/>
            <person name="Sohng J.K."/>
        </authorList>
    </citation>
    <scope>NUCLEOTIDE SEQUENCE</scope>
    <source>
        <tissue evidence="3">Leaf</tissue>
    </source>
</reference>
<feature type="domain" description="RNase H type-1" evidence="1">
    <location>
        <begin position="448"/>
        <end position="568"/>
    </location>
</feature>
<dbReference type="InterPro" id="IPR026960">
    <property type="entry name" value="RVT-Znf"/>
</dbReference>
<feature type="domain" description="Reverse transcriptase zinc-binding" evidence="2">
    <location>
        <begin position="260"/>
        <end position="334"/>
    </location>
</feature>
<evidence type="ECO:0000259" key="2">
    <source>
        <dbReference type="Pfam" id="PF13966"/>
    </source>
</evidence>
<dbReference type="InterPro" id="IPR036397">
    <property type="entry name" value="RNaseH_sf"/>
</dbReference>
<protein>
    <submittedName>
        <fullName evidence="3">Uncharacterized protein</fullName>
    </submittedName>
</protein>
<dbReference type="PANTHER" id="PTHR47074">
    <property type="entry name" value="BNAC02G40300D PROTEIN"/>
    <property type="match status" value="1"/>
</dbReference>
<sequence length="598" mass="68904">MFKVEDFWMEHEDFRKLVQQQWKNNQGQNIWEQWSENYNNFKSQVSEWSNRNLTNAIEVITPLVSTTMNNELIKNVSMQEVEAAVFGLGASKAPGPDGLNGRQIQDNIVMAHEAFHFILNHYTEASGQMINTMKSGIVFSKGMDRLHQKTSAWQVGNGENINMWFDRWLCSNEKIWPLNNVQLDLKVKNLLKDGERKWDEEKIRHLVDLNTARYILATQINETGPDKVIWPYAIDGNYSVKSGYHCAIKDCLSQEEGTSRSREQDSKLWNSIWKAKVQPKVRNFIWKLCKNAIPVRDNLARRKMKVDNQCPICLKEIETTEHCFIFCEKAKAIWFGSLFQWANPNEANLSIVDWIEDRILFLSNATEDAERFCAYFFNLLWALWKSRNEFCFEGNKEDPINILARVEVLTNEFLACHNANSNRDSNSSVTDINSDVWSPPSVGVVKINVDAAMEIDKCRGALSVVVRDHKGEVLTGSVKRFPCVSVLQAEGLAVKEAVMMCSALDIKEAIIESDCKLVVDFCNDRYKSWQLETILEGTNELLRSNNGIKVNWISRKKNMVADFLAREAIKNTLCCTWVWCPPVRLRALLLKDKYPKLF</sequence>
<comment type="caution">
    <text evidence="3">The sequence shown here is derived from an EMBL/GenBank/DDBJ whole genome shotgun (WGS) entry which is preliminary data.</text>
</comment>
<dbReference type="SUPFAM" id="SSF53098">
    <property type="entry name" value="Ribonuclease H-like"/>
    <property type="match status" value="1"/>
</dbReference>
<dbReference type="PANTHER" id="PTHR47074:SF48">
    <property type="entry name" value="POLYNUCLEOTIDYL TRANSFERASE, RIBONUCLEASE H-LIKE SUPERFAMILY PROTEIN"/>
    <property type="match status" value="1"/>
</dbReference>
<dbReference type="CDD" id="cd06222">
    <property type="entry name" value="RNase_H_like"/>
    <property type="match status" value="1"/>
</dbReference>
<dbReference type="GO" id="GO:0003676">
    <property type="term" value="F:nucleic acid binding"/>
    <property type="evidence" value="ECO:0007669"/>
    <property type="project" value="InterPro"/>
</dbReference>
<dbReference type="InterPro" id="IPR012337">
    <property type="entry name" value="RNaseH-like_sf"/>
</dbReference>
<dbReference type="InterPro" id="IPR002156">
    <property type="entry name" value="RNaseH_domain"/>
</dbReference>
<gene>
    <name evidence="3" type="ORF">G2W53_006159</name>
</gene>
<dbReference type="Gene3D" id="3.30.420.10">
    <property type="entry name" value="Ribonuclease H-like superfamily/Ribonuclease H"/>
    <property type="match status" value="1"/>
</dbReference>
<dbReference type="Proteomes" id="UP000634136">
    <property type="component" value="Unassembled WGS sequence"/>
</dbReference>
<dbReference type="Pfam" id="PF13456">
    <property type="entry name" value="RVT_3"/>
    <property type="match status" value="1"/>
</dbReference>
<evidence type="ECO:0000313" key="3">
    <source>
        <dbReference type="EMBL" id="KAF7837677.1"/>
    </source>
</evidence>
<dbReference type="GO" id="GO:0004523">
    <property type="term" value="F:RNA-DNA hybrid ribonuclease activity"/>
    <property type="evidence" value="ECO:0007669"/>
    <property type="project" value="InterPro"/>
</dbReference>
<dbReference type="EMBL" id="JAAIUW010000003">
    <property type="protein sequence ID" value="KAF7837677.1"/>
    <property type="molecule type" value="Genomic_DNA"/>
</dbReference>